<dbReference type="Proteomes" id="UP001354971">
    <property type="component" value="Unassembled WGS sequence"/>
</dbReference>
<protein>
    <recommendedName>
        <fullName evidence="3">Pilus assembly protein</fullName>
    </recommendedName>
</protein>
<dbReference type="RefSeq" id="WP_330198727.1">
    <property type="nucleotide sequence ID" value="NZ_JAZDRP010000003.1"/>
</dbReference>
<reference evidence="1 2" key="1">
    <citation type="submission" date="2024-01" db="EMBL/GenBank/DDBJ databases">
        <title>Hyphobacterium bacterium isolated from marine sediment.</title>
        <authorList>
            <person name="Zhao S."/>
        </authorList>
    </citation>
    <scope>NUCLEOTIDE SEQUENCE [LARGE SCALE GENOMIC DNA]</scope>
    <source>
        <strain evidence="2">HN65</strain>
    </source>
</reference>
<sequence>MIAVIITVAAVGGLALIGPQVLQMFTDAGGAF</sequence>
<proteinExistence type="predicted"/>
<keyword evidence="2" id="KW-1185">Reference proteome</keyword>
<dbReference type="EMBL" id="JAZDRP010000003">
    <property type="protein sequence ID" value="MEE2526068.1"/>
    <property type="molecule type" value="Genomic_DNA"/>
</dbReference>
<evidence type="ECO:0000313" key="2">
    <source>
        <dbReference type="Proteomes" id="UP001354971"/>
    </source>
</evidence>
<organism evidence="1 2">
    <name type="scientific">Hyphobacterium lacteum</name>
    <dbReference type="NCBI Taxonomy" id="3116575"/>
    <lineage>
        <taxon>Bacteria</taxon>
        <taxon>Pseudomonadati</taxon>
        <taxon>Pseudomonadota</taxon>
        <taxon>Alphaproteobacteria</taxon>
        <taxon>Maricaulales</taxon>
        <taxon>Maricaulaceae</taxon>
        <taxon>Hyphobacterium</taxon>
    </lineage>
</organism>
<name>A0ABU7LQ95_9PROT</name>
<evidence type="ECO:0000313" key="1">
    <source>
        <dbReference type="EMBL" id="MEE2526068.1"/>
    </source>
</evidence>
<evidence type="ECO:0008006" key="3">
    <source>
        <dbReference type="Google" id="ProtNLM"/>
    </source>
</evidence>
<gene>
    <name evidence="1" type="ORF">V0U79_06795</name>
</gene>
<comment type="caution">
    <text evidence="1">The sequence shown here is derived from an EMBL/GenBank/DDBJ whole genome shotgun (WGS) entry which is preliminary data.</text>
</comment>
<accession>A0ABU7LQ95</accession>